<keyword evidence="2 5" id="KW-0436">Ligase</keyword>
<keyword evidence="6" id="KW-1185">Reference proteome</keyword>
<comment type="caution">
    <text evidence="5">The sequence shown here is derived from an EMBL/GenBank/DDBJ whole genome shotgun (WGS) entry which is preliminary data.</text>
</comment>
<proteinExistence type="inferred from homology"/>
<evidence type="ECO:0000313" key="5">
    <source>
        <dbReference type="EMBL" id="MBB5967117.1"/>
    </source>
</evidence>
<comment type="similarity">
    <text evidence="1">Belongs to the ATP-dependent AMP-binding enzyme family.</text>
</comment>
<dbReference type="SUPFAM" id="SSF56801">
    <property type="entry name" value="Acetyl-CoA synthetase-like"/>
    <property type="match status" value="1"/>
</dbReference>
<dbReference type="Gene3D" id="3.30.300.30">
    <property type="match status" value="1"/>
</dbReference>
<dbReference type="GO" id="GO:0031956">
    <property type="term" value="F:medium-chain fatty acid-CoA ligase activity"/>
    <property type="evidence" value="ECO:0007669"/>
    <property type="project" value="TreeGrafter"/>
</dbReference>
<dbReference type="EMBL" id="JACHJJ010000029">
    <property type="protein sequence ID" value="MBB5967117.1"/>
    <property type="molecule type" value="Genomic_DNA"/>
</dbReference>
<dbReference type="Pfam" id="PF00501">
    <property type="entry name" value="AMP-binding"/>
    <property type="match status" value="1"/>
</dbReference>
<protein>
    <submittedName>
        <fullName evidence="5">Long-chain acyl-CoA synthetase</fullName>
        <ecNumber evidence="5">6.2.1.3</ecNumber>
    </submittedName>
</protein>
<dbReference type="InterPro" id="IPR025110">
    <property type="entry name" value="AMP-bd_C"/>
</dbReference>
<feature type="domain" description="AMP-binding enzyme C-terminal" evidence="4">
    <location>
        <begin position="430"/>
        <end position="505"/>
    </location>
</feature>
<dbReference type="InterPro" id="IPR000873">
    <property type="entry name" value="AMP-dep_synth/lig_dom"/>
</dbReference>
<dbReference type="EC" id="6.2.1.3" evidence="5"/>
<evidence type="ECO:0000259" key="3">
    <source>
        <dbReference type="Pfam" id="PF00501"/>
    </source>
</evidence>
<dbReference type="Proteomes" id="UP000562352">
    <property type="component" value="Unassembled WGS sequence"/>
</dbReference>
<evidence type="ECO:0000256" key="1">
    <source>
        <dbReference type="ARBA" id="ARBA00006432"/>
    </source>
</evidence>
<evidence type="ECO:0000256" key="2">
    <source>
        <dbReference type="ARBA" id="ARBA00022598"/>
    </source>
</evidence>
<dbReference type="Gene3D" id="3.40.50.12780">
    <property type="entry name" value="N-terminal domain of ligase-like"/>
    <property type="match status" value="1"/>
</dbReference>
<dbReference type="PANTHER" id="PTHR43201">
    <property type="entry name" value="ACYL-COA SYNTHETASE"/>
    <property type="match status" value="1"/>
</dbReference>
<reference evidence="5 6" key="1">
    <citation type="submission" date="2020-08" db="EMBL/GenBank/DDBJ databases">
        <title>Genomic Encyclopedia of Type Strains, Phase III (KMG-III): the genomes of soil and plant-associated and newly described type strains.</title>
        <authorList>
            <person name="Whitman W."/>
        </authorList>
    </citation>
    <scope>NUCLEOTIDE SEQUENCE [LARGE SCALE GENOMIC DNA]</scope>
    <source>
        <strain evidence="5 6">CECT 3303</strain>
    </source>
</reference>
<evidence type="ECO:0000313" key="6">
    <source>
        <dbReference type="Proteomes" id="UP000562352"/>
    </source>
</evidence>
<dbReference type="FunFam" id="3.30.300.30:FF:000008">
    <property type="entry name" value="2,3-dihydroxybenzoate-AMP ligase"/>
    <property type="match status" value="1"/>
</dbReference>
<organism evidence="5 6">
    <name type="scientific">Planomonospora venezuelensis</name>
    <dbReference type="NCBI Taxonomy" id="1999"/>
    <lineage>
        <taxon>Bacteria</taxon>
        <taxon>Bacillati</taxon>
        <taxon>Actinomycetota</taxon>
        <taxon>Actinomycetes</taxon>
        <taxon>Streptosporangiales</taxon>
        <taxon>Streptosporangiaceae</taxon>
        <taxon>Planomonospora</taxon>
    </lineage>
</organism>
<accession>A0A841DE02</accession>
<dbReference type="RefSeq" id="WP_184947841.1">
    <property type="nucleotide sequence ID" value="NZ_BAAAWZ010000001.1"/>
</dbReference>
<dbReference type="InterPro" id="IPR045851">
    <property type="entry name" value="AMP-bd_C_sf"/>
</dbReference>
<dbReference type="InterPro" id="IPR042099">
    <property type="entry name" value="ANL_N_sf"/>
</dbReference>
<dbReference type="PANTHER" id="PTHR43201:SF5">
    <property type="entry name" value="MEDIUM-CHAIN ACYL-COA LIGASE ACSF2, MITOCHONDRIAL"/>
    <property type="match status" value="1"/>
</dbReference>
<sequence length="523" mass="55983">MSRPPASPGEPCAYEGDAVLTHGRWHDLAGRLASALAGYGLGRGDRIAVRMRTRLEWMVVSLALGKLGAVQVAVNYRLTPPEAEHILRDCGVRAVIADDGDLTPLLRAWEHLGLRAVVGVDGPGTDGPPAGGLAAGPRAPEAVSLPALLERTPAGEWPEGTFAPMVVYSSGTTGAPKGAPLGGWNNRPDPRVLADYLASTGFDGASGGRGNRTMITLPMHHGAGPASVRTAIRTGGSAHFLRRFDAEAALALIERSAITHWSSVPTMLQRIMKLPGHVRDRYDVSSLRFLSAGAAPVPRELKDQVLDYFGEVLHEGYGCTEAGMISGCLPADHRRKPGSSGRPFRQVEVRILGEDGGILPPGRTGEIAVRTPAVISGYIGRGPLGPDQLDGDGFYRTGDIGRLDEDGYLFISDRRTDMIIAGGVNVYPAEIEAVLLRHPAVALAAVFGIPHPDAGEQPIAVVERQPGAALTGEELIAFCEGRLARYKWPRRVEFVDALPVNPMGKIEKRRLREPYWRGRDRAV</sequence>
<dbReference type="Pfam" id="PF13193">
    <property type="entry name" value="AMP-binding_C"/>
    <property type="match status" value="1"/>
</dbReference>
<gene>
    <name evidence="5" type="ORF">FHS22_006419</name>
</gene>
<dbReference type="AlphaFoldDB" id="A0A841DE02"/>
<dbReference type="GO" id="GO:0004467">
    <property type="term" value="F:long-chain fatty acid-CoA ligase activity"/>
    <property type="evidence" value="ECO:0007669"/>
    <property type="project" value="UniProtKB-EC"/>
</dbReference>
<name>A0A841DE02_PLAVE</name>
<feature type="domain" description="AMP-dependent synthetase/ligase" evidence="3">
    <location>
        <begin position="8"/>
        <end position="378"/>
    </location>
</feature>
<evidence type="ECO:0000259" key="4">
    <source>
        <dbReference type="Pfam" id="PF13193"/>
    </source>
</evidence>